<dbReference type="Gene3D" id="3.40.640.10">
    <property type="entry name" value="Type I PLP-dependent aspartate aminotransferase-like (Major domain)"/>
    <property type="match status" value="1"/>
</dbReference>
<evidence type="ECO:0000256" key="6">
    <source>
        <dbReference type="SAM" id="MobiDB-lite"/>
    </source>
</evidence>
<comment type="similarity">
    <text evidence="1">In the C-terminal section; belongs to the class-I pyridoxal-phosphate-dependent aminotransferase family.</text>
</comment>
<evidence type="ECO:0000256" key="4">
    <source>
        <dbReference type="ARBA" id="ARBA00023125"/>
    </source>
</evidence>
<proteinExistence type="inferred from homology"/>
<evidence type="ECO:0000256" key="2">
    <source>
        <dbReference type="ARBA" id="ARBA00022898"/>
    </source>
</evidence>
<comment type="caution">
    <text evidence="8">The sequence shown here is derived from an EMBL/GenBank/DDBJ whole genome shotgun (WGS) entry which is preliminary data.</text>
</comment>
<dbReference type="PROSITE" id="PS50949">
    <property type="entry name" value="HTH_GNTR"/>
    <property type="match status" value="1"/>
</dbReference>
<keyword evidence="4" id="KW-0238">DNA-binding</keyword>
<dbReference type="Pfam" id="PF00392">
    <property type="entry name" value="GntR"/>
    <property type="match status" value="1"/>
</dbReference>
<dbReference type="Gene3D" id="1.10.10.10">
    <property type="entry name" value="Winged helix-like DNA-binding domain superfamily/Winged helix DNA-binding domain"/>
    <property type="match status" value="1"/>
</dbReference>
<dbReference type="GO" id="GO:0003677">
    <property type="term" value="F:DNA binding"/>
    <property type="evidence" value="ECO:0007669"/>
    <property type="project" value="UniProtKB-KW"/>
</dbReference>
<evidence type="ECO:0000313" key="9">
    <source>
        <dbReference type="Proteomes" id="UP000233597"/>
    </source>
</evidence>
<dbReference type="Proteomes" id="UP000233597">
    <property type="component" value="Unassembled WGS sequence"/>
</dbReference>
<name>A0A2N3KRW5_9PROT</name>
<accession>A0A2N3KRW5</accession>
<dbReference type="InterPro" id="IPR036390">
    <property type="entry name" value="WH_DNA-bd_sf"/>
</dbReference>
<dbReference type="CDD" id="cd00609">
    <property type="entry name" value="AAT_like"/>
    <property type="match status" value="1"/>
</dbReference>
<dbReference type="SMART" id="SM00345">
    <property type="entry name" value="HTH_GNTR"/>
    <property type="match status" value="1"/>
</dbReference>
<feature type="region of interest" description="Disordered" evidence="6">
    <location>
        <begin position="98"/>
        <end position="144"/>
    </location>
</feature>
<feature type="compositionally biased region" description="Polar residues" evidence="6">
    <location>
        <begin position="125"/>
        <end position="134"/>
    </location>
</feature>
<dbReference type="OrthoDB" id="9808770at2"/>
<feature type="compositionally biased region" description="Low complexity" evidence="6">
    <location>
        <begin position="102"/>
        <end position="124"/>
    </location>
</feature>
<dbReference type="CDD" id="cd07377">
    <property type="entry name" value="WHTH_GntR"/>
    <property type="match status" value="1"/>
</dbReference>
<keyword evidence="2" id="KW-0663">Pyridoxal phosphate</keyword>
<keyword evidence="3" id="KW-0805">Transcription regulation</keyword>
<dbReference type="PANTHER" id="PTHR46577:SF1">
    <property type="entry name" value="HTH-TYPE TRANSCRIPTIONAL REGULATORY PROTEIN GABR"/>
    <property type="match status" value="1"/>
</dbReference>
<dbReference type="PANTHER" id="PTHR46577">
    <property type="entry name" value="HTH-TYPE TRANSCRIPTIONAL REGULATORY PROTEIN GABR"/>
    <property type="match status" value="1"/>
</dbReference>
<dbReference type="GO" id="GO:0030170">
    <property type="term" value="F:pyridoxal phosphate binding"/>
    <property type="evidence" value="ECO:0007669"/>
    <property type="project" value="InterPro"/>
</dbReference>
<organism evidence="8 9">
    <name type="scientific">Thalassospira marina</name>
    <dbReference type="NCBI Taxonomy" id="2048283"/>
    <lineage>
        <taxon>Bacteria</taxon>
        <taxon>Pseudomonadati</taxon>
        <taxon>Pseudomonadota</taxon>
        <taxon>Alphaproteobacteria</taxon>
        <taxon>Rhodospirillales</taxon>
        <taxon>Thalassospiraceae</taxon>
        <taxon>Thalassospira</taxon>
    </lineage>
</organism>
<evidence type="ECO:0000256" key="1">
    <source>
        <dbReference type="ARBA" id="ARBA00005384"/>
    </source>
</evidence>
<evidence type="ECO:0000256" key="5">
    <source>
        <dbReference type="ARBA" id="ARBA00023163"/>
    </source>
</evidence>
<sequence>MSTIFSWIFASQPDDARQPAYRRLYLGIRAAILDGRLKPGEKLPATRDLAKQLRISRNTIVNAFDLLMSEGYLEGRIGAGSFVAASLPDHLFHTATSNSVGKTAPASPKTSSPSAPSTAQRPAQITPTGSSANKSMAEGRKRPLRISKSAQRSLAFTRQHPHFPVSRPFNPAAPDLSAFPFDIWARLLRRAWRAPKPAIVTPDDSMGLADLREEIAGWLRQTRGVNCSAAQIMIVSGAQQALDFIGRALIDPGDIVALEDPGYEGIRGVLAANGAVIQPIPVDEEGLQVSALNHPQSRDNSGQHRPQAGADADADADADAGMDAKAGANISPRMVVTTPSRNYPMGTTLSLARRLALLQWAHDNDGWIIEDDYDSEYRYDGPPLSSLQGLDREDRVLYVGTFSRVLFPGIRLGYLVLPHDLVPVFRGLRSFADGVPAPTAQAALAAFFADGHFGSHVRRMRLLYGDRRQHLLNLINDRASDLLDIVVNDGGLHVCARLINGQPDQKYQPALLAKQIDCRFLSSYFHDKTHSENIADRQGLIMGFAGWEKSQLEQSFGDLVRILRRND</sequence>
<dbReference type="InterPro" id="IPR015421">
    <property type="entry name" value="PyrdxlP-dep_Trfase_major"/>
</dbReference>
<dbReference type="PRINTS" id="PR00035">
    <property type="entry name" value="HTHGNTR"/>
</dbReference>
<dbReference type="SUPFAM" id="SSF46785">
    <property type="entry name" value="Winged helix' DNA-binding domain"/>
    <property type="match status" value="1"/>
</dbReference>
<dbReference type="RefSeq" id="WP_101268445.1">
    <property type="nucleotide sequence ID" value="NZ_NWTK01000010.1"/>
</dbReference>
<gene>
    <name evidence="8" type="ORF">COO20_16345</name>
</gene>
<evidence type="ECO:0000313" key="8">
    <source>
        <dbReference type="EMBL" id="PKR53233.1"/>
    </source>
</evidence>
<dbReference type="Pfam" id="PF00155">
    <property type="entry name" value="Aminotran_1_2"/>
    <property type="match status" value="1"/>
</dbReference>
<feature type="domain" description="HTH gntR-type" evidence="7">
    <location>
        <begin position="18"/>
        <end position="86"/>
    </location>
</feature>
<dbReference type="InterPro" id="IPR000524">
    <property type="entry name" value="Tscrpt_reg_HTH_GntR"/>
</dbReference>
<dbReference type="InterPro" id="IPR015424">
    <property type="entry name" value="PyrdxlP-dep_Trfase"/>
</dbReference>
<dbReference type="InterPro" id="IPR036388">
    <property type="entry name" value="WH-like_DNA-bd_sf"/>
</dbReference>
<reference evidence="8 9" key="1">
    <citation type="submission" date="2017-09" db="EMBL/GenBank/DDBJ databases">
        <title>Biodiversity and function of Thalassospira species in the particle-attached aromatic-hydrocarbon-degrading consortia from the surface seawater of the South China Sea.</title>
        <authorList>
            <person name="Dong C."/>
            <person name="Liu R."/>
            <person name="Shao Z."/>
        </authorList>
    </citation>
    <scope>NUCLEOTIDE SEQUENCE [LARGE SCALE GENOMIC DNA]</scope>
    <source>
        <strain evidence="8 9">CSC1P2</strain>
    </source>
</reference>
<dbReference type="SUPFAM" id="SSF53383">
    <property type="entry name" value="PLP-dependent transferases"/>
    <property type="match status" value="1"/>
</dbReference>
<evidence type="ECO:0000256" key="3">
    <source>
        <dbReference type="ARBA" id="ARBA00023015"/>
    </source>
</evidence>
<evidence type="ECO:0000259" key="7">
    <source>
        <dbReference type="PROSITE" id="PS50949"/>
    </source>
</evidence>
<dbReference type="AlphaFoldDB" id="A0A2N3KRW5"/>
<feature type="compositionally biased region" description="Polar residues" evidence="6">
    <location>
        <begin position="293"/>
        <end position="304"/>
    </location>
</feature>
<feature type="region of interest" description="Disordered" evidence="6">
    <location>
        <begin position="293"/>
        <end position="318"/>
    </location>
</feature>
<protein>
    <submittedName>
        <fullName evidence="8">Transcriptional regulator</fullName>
    </submittedName>
</protein>
<dbReference type="EMBL" id="NWTK01000010">
    <property type="protein sequence ID" value="PKR53233.1"/>
    <property type="molecule type" value="Genomic_DNA"/>
</dbReference>
<dbReference type="InterPro" id="IPR051446">
    <property type="entry name" value="HTH_trans_reg/aminotransferase"/>
</dbReference>
<keyword evidence="5" id="KW-0804">Transcription</keyword>
<dbReference type="InterPro" id="IPR004839">
    <property type="entry name" value="Aminotransferase_I/II_large"/>
</dbReference>
<dbReference type="GO" id="GO:0003700">
    <property type="term" value="F:DNA-binding transcription factor activity"/>
    <property type="evidence" value="ECO:0007669"/>
    <property type="project" value="InterPro"/>
</dbReference>